<dbReference type="PROSITE" id="PS51192">
    <property type="entry name" value="HELICASE_ATP_BIND_1"/>
    <property type="match status" value="1"/>
</dbReference>
<feature type="compositionally biased region" description="Basic and acidic residues" evidence="5">
    <location>
        <begin position="249"/>
        <end position="262"/>
    </location>
</feature>
<reference evidence="8" key="1">
    <citation type="submission" date="2022-12" db="EMBL/GenBank/DDBJ databases">
        <title>Paraconexibacter alkalitolerans sp. nov. and Baekduia alba sp. nov., isolated from soil and emended description of the genera Paraconexibacter (Chun et al., 2020) and Baekduia (An et al., 2020).</title>
        <authorList>
            <person name="Vieira S."/>
            <person name="Huber K.J."/>
            <person name="Geppert A."/>
            <person name="Wolf J."/>
            <person name="Neumann-Schaal M."/>
            <person name="Muesken M."/>
            <person name="Overmann J."/>
        </authorList>
    </citation>
    <scope>NUCLEOTIDE SEQUENCE</scope>
    <source>
        <strain evidence="8">AEG42_29</strain>
    </source>
</reference>
<feature type="domain" description="Helicase C-terminal" evidence="7">
    <location>
        <begin position="265"/>
        <end position="435"/>
    </location>
</feature>
<sequence length="1295" mass="142835">MPESSQQPRRRRPRRSAGSAADPAQVAARHARRAAAVPPQITFPPELPVTGRLDDLEAAIAGSQVVIVAGETGSGKTTQLPKLCLRMGRGVSGTIAHTQPRRIAARTVAQRIADELEVPLGTAVGYAVRFENKATDDTLVRLMTDGLLLAEIQRDRLLSQYDTIIVDEAHERSLNIDFLLGYLKRILPRRPDLKVIITSATIDSDRFSQHFSGAPVIEVSGRTYPVEVRYRPLSADEDDVEADDDEDPADARQGHRVSDRDQPDAIADAVDELLDEPSGDILVFLSGEREIRDTADVLAGRLPSTVEILPLYARLSSAEQQRVFRRSESSAGRRIVLATNVAETSLTVPGIKYVVDAGTARISRYSTRLKVQRLPIEPVSQASARQRAGRCGRTSDGVCIRLYSEQDFEARPEFTDPEILRTSLAAVILQMALLGLGAIEDYPFLDPPDRRQIRDGVLLLQELGAIETDTAAAASGPRLTRDGRRLAQLPVDPRMARMVLASDRLDCAEEVIVIVAALSIQDVRIRPGDERARADQLHARFKDEHSDFLTLLNLWRYLEEQQRELSGSKFRKQCKAEFLHHLRIREWQDLVARLRQTAKTTKITLNQVPGTPQHIHQALLTGLLSHLGLKDAKRRGEYQGARGSRFRVFPGSVLGRSGPDWIMAAELVETSQLFARTAARIDPKWIEPAAGSLLKKSYSEPRWDRRKATVMATERATLYGMPVIEGRAVAYGAIDPELSREFFIQRALVEDDWDTEHDFVAANRRVLASVEALEDRSRRRGLLAGDHVRQAFFEARVPDDVVSGQHFDRWWRAERTVRPDLLTYTRELLLDPVAQAELDPQSYPTGWRQGELLLRLTYRFEPGVADDGITVHVPLAELGAVKSAEFDWIVPGLRHELVTALLRGLPKELRRPLVPIPESAAAVLEGVKPRREPLLDAVDRELERRYGVRASDEQLVASFGALPAHLRVTFQVADADDVVLARGPDLEVIRAQLRPKLQQRLAEVTPELQATGLKGWSIGTLAREVRVPGADVTVYPALVDEGATVGVRVLETRGAQTYAMRAGTRRLLLLNCPSPAKWVRGGLDLRQQLALGEPALGGIDALIGDTVIASVDQLVAAAGGPAWDVEGFARLRGEVAGELADTTARNVAIVADIVELRAQIVSAIAPLTSDAHAAARADVLAHLGRLVHRGFLLTTDAARLPDVKRYLNGILRRLDRLRTHPGTDNQPLIVVTELEAEAAAARAAWPAGRALPPALVELPWMLEELRVSLFAQGLGTKVSVSPKKIRRRIADASTA</sequence>
<name>A0AAU7B1Z8_9ACTN</name>
<dbReference type="SMART" id="SM00490">
    <property type="entry name" value="HELICc"/>
    <property type="match status" value="1"/>
</dbReference>
<feature type="region of interest" description="Disordered" evidence="5">
    <location>
        <begin position="1"/>
        <end position="25"/>
    </location>
</feature>
<evidence type="ECO:0000256" key="1">
    <source>
        <dbReference type="ARBA" id="ARBA00022741"/>
    </source>
</evidence>
<dbReference type="InterPro" id="IPR007502">
    <property type="entry name" value="Helicase-assoc_dom"/>
</dbReference>
<evidence type="ECO:0000313" key="8">
    <source>
        <dbReference type="EMBL" id="XAY08035.1"/>
    </source>
</evidence>
<feature type="compositionally biased region" description="Low complexity" evidence="5">
    <location>
        <begin position="16"/>
        <end position="25"/>
    </location>
</feature>
<dbReference type="Gene3D" id="1.20.120.1080">
    <property type="match status" value="1"/>
</dbReference>
<dbReference type="InterPro" id="IPR003593">
    <property type="entry name" value="AAA+_ATPase"/>
</dbReference>
<organism evidence="8">
    <name type="scientific">Paraconexibacter sp. AEG42_29</name>
    <dbReference type="NCBI Taxonomy" id="2997339"/>
    <lineage>
        <taxon>Bacteria</taxon>
        <taxon>Bacillati</taxon>
        <taxon>Actinomycetota</taxon>
        <taxon>Thermoleophilia</taxon>
        <taxon>Solirubrobacterales</taxon>
        <taxon>Paraconexibacteraceae</taxon>
        <taxon>Paraconexibacter</taxon>
    </lineage>
</organism>
<evidence type="ECO:0000256" key="4">
    <source>
        <dbReference type="ARBA" id="ARBA00022840"/>
    </source>
</evidence>
<feature type="domain" description="Helicase ATP-binding" evidence="6">
    <location>
        <begin position="57"/>
        <end position="220"/>
    </location>
</feature>
<dbReference type="GO" id="GO:0016787">
    <property type="term" value="F:hydrolase activity"/>
    <property type="evidence" value="ECO:0007669"/>
    <property type="project" value="UniProtKB-KW"/>
</dbReference>
<dbReference type="FunFam" id="3.40.50.300:FF:001922">
    <property type="entry name" value="DEAH (Asp-Glu-Ala-His) box polypeptide 29"/>
    <property type="match status" value="1"/>
</dbReference>
<feature type="region of interest" description="Disordered" evidence="5">
    <location>
        <begin position="233"/>
        <end position="262"/>
    </location>
</feature>
<keyword evidence="1" id="KW-0547">Nucleotide-binding</keyword>
<dbReference type="NCBIfam" id="NF008348">
    <property type="entry name" value="PRK11131.1"/>
    <property type="match status" value="1"/>
</dbReference>
<dbReference type="Pfam" id="PF00271">
    <property type="entry name" value="Helicase_C"/>
    <property type="match status" value="1"/>
</dbReference>
<dbReference type="InterPro" id="IPR010222">
    <property type="entry name" value="RNA_helicase_HrpA"/>
</dbReference>
<dbReference type="CDD" id="cd18791">
    <property type="entry name" value="SF2_C_RHA"/>
    <property type="match status" value="1"/>
</dbReference>
<dbReference type="InterPro" id="IPR024590">
    <property type="entry name" value="HrpA_C"/>
</dbReference>
<dbReference type="Pfam" id="PF21010">
    <property type="entry name" value="HA2_C"/>
    <property type="match status" value="1"/>
</dbReference>
<dbReference type="Pfam" id="PF07717">
    <property type="entry name" value="OB_NTP_bind"/>
    <property type="match status" value="1"/>
</dbReference>
<dbReference type="InterPro" id="IPR027417">
    <property type="entry name" value="P-loop_NTPase"/>
</dbReference>
<accession>A0AAU7B1Z8</accession>
<dbReference type="GO" id="GO:0003724">
    <property type="term" value="F:RNA helicase activity"/>
    <property type="evidence" value="ECO:0007669"/>
    <property type="project" value="InterPro"/>
</dbReference>
<evidence type="ECO:0000256" key="3">
    <source>
        <dbReference type="ARBA" id="ARBA00022806"/>
    </source>
</evidence>
<dbReference type="InterPro" id="IPR011545">
    <property type="entry name" value="DEAD/DEAH_box_helicase_dom"/>
</dbReference>
<dbReference type="PANTHER" id="PTHR18934:SF99">
    <property type="entry name" value="ATP-DEPENDENT RNA HELICASE DHX37-RELATED"/>
    <property type="match status" value="1"/>
</dbReference>
<dbReference type="SMART" id="SM00847">
    <property type="entry name" value="HA2"/>
    <property type="match status" value="1"/>
</dbReference>
<keyword evidence="2" id="KW-0378">Hydrolase</keyword>
<dbReference type="NCBIfam" id="TIGR01967">
    <property type="entry name" value="DEAH_box_HrpA"/>
    <property type="match status" value="1"/>
</dbReference>
<evidence type="ECO:0000259" key="6">
    <source>
        <dbReference type="PROSITE" id="PS51192"/>
    </source>
</evidence>
<dbReference type="PANTHER" id="PTHR18934">
    <property type="entry name" value="ATP-DEPENDENT RNA HELICASE"/>
    <property type="match status" value="1"/>
</dbReference>
<dbReference type="FunFam" id="1.20.120.1080:FF:000005">
    <property type="entry name" value="ATP-dependent helicase HrpA"/>
    <property type="match status" value="1"/>
</dbReference>
<dbReference type="InterPro" id="IPR001650">
    <property type="entry name" value="Helicase_C-like"/>
</dbReference>
<dbReference type="KEGG" id="parq:DSM112329_04930"/>
<dbReference type="InterPro" id="IPR011709">
    <property type="entry name" value="DEAD-box_helicase_OB_fold"/>
</dbReference>
<dbReference type="Pfam" id="PF00270">
    <property type="entry name" value="DEAD"/>
    <property type="match status" value="1"/>
</dbReference>
<dbReference type="RefSeq" id="WP_354699220.1">
    <property type="nucleotide sequence ID" value="NZ_CP114014.1"/>
</dbReference>
<dbReference type="GO" id="GO:0003723">
    <property type="term" value="F:RNA binding"/>
    <property type="evidence" value="ECO:0007669"/>
    <property type="project" value="TreeGrafter"/>
</dbReference>
<proteinExistence type="predicted"/>
<dbReference type="SMART" id="SM00487">
    <property type="entry name" value="DEXDc"/>
    <property type="match status" value="1"/>
</dbReference>
<dbReference type="InterPro" id="IPR014001">
    <property type="entry name" value="Helicase_ATP-bd"/>
</dbReference>
<dbReference type="EMBL" id="CP114014">
    <property type="protein sequence ID" value="XAY08035.1"/>
    <property type="molecule type" value="Genomic_DNA"/>
</dbReference>
<feature type="compositionally biased region" description="Acidic residues" evidence="5">
    <location>
        <begin position="235"/>
        <end position="248"/>
    </location>
</feature>
<keyword evidence="3 8" id="KW-0347">Helicase</keyword>
<evidence type="ECO:0000259" key="7">
    <source>
        <dbReference type="PROSITE" id="PS51194"/>
    </source>
</evidence>
<dbReference type="GO" id="GO:0005524">
    <property type="term" value="F:ATP binding"/>
    <property type="evidence" value="ECO:0007669"/>
    <property type="project" value="UniProtKB-KW"/>
</dbReference>
<dbReference type="SUPFAM" id="SSF52540">
    <property type="entry name" value="P-loop containing nucleoside triphosphate hydrolases"/>
    <property type="match status" value="1"/>
</dbReference>
<protein>
    <submittedName>
        <fullName evidence="8">DNA helicase</fullName>
    </submittedName>
</protein>
<dbReference type="Gene3D" id="3.40.50.300">
    <property type="entry name" value="P-loop containing nucleotide triphosphate hydrolases"/>
    <property type="match status" value="2"/>
</dbReference>
<gene>
    <name evidence="8" type="ORF">DSM112329_04930</name>
</gene>
<dbReference type="Pfam" id="PF11898">
    <property type="entry name" value="DUF3418"/>
    <property type="match status" value="1"/>
</dbReference>
<evidence type="ECO:0000256" key="5">
    <source>
        <dbReference type="SAM" id="MobiDB-lite"/>
    </source>
</evidence>
<dbReference type="SMART" id="SM00382">
    <property type="entry name" value="AAA"/>
    <property type="match status" value="1"/>
</dbReference>
<dbReference type="PROSITE" id="PS51194">
    <property type="entry name" value="HELICASE_CTER"/>
    <property type="match status" value="1"/>
</dbReference>
<evidence type="ECO:0000256" key="2">
    <source>
        <dbReference type="ARBA" id="ARBA00022801"/>
    </source>
</evidence>
<keyword evidence="4" id="KW-0067">ATP-binding</keyword>